<dbReference type="GO" id="GO:0004519">
    <property type="term" value="F:endonuclease activity"/>
    <property type="evidence" value="ECO:0007669"/>
    <property type="project" value="UniProtKB-KW"/>
</dbReference>
<evidence type="ECO:0000313" key="2">
    <source>
        <dbReference type="EMBL" id="EKC53630.1"/>
    </source>
</evidence>
<gene>
    <name evidence="2" type="ORF">LEA_16274</name>
</gene>
<dbReference type="AlphaFoldDB" id="K1SIP5"/>
<evidence type="ECO:0000259" key="1">
    <source>
        <dbReference type="Pfam" id="PF03432"/>
    </source>
</evidence>
<proteinExistence type="predicted"/>
<feature type="non-terminal residue" evidence="2">
    <location>
        <position position="103"/>
    </location>
</feature>
<organism evidence="2">
    <name type="scientific">human gut metagenome</name>
    <dbReference type="NCBI Taxonomy" id="408170"/>
    <lineage>
        <taxon>unclassified sequences</taxon>
        <taxon>metagenomes</taxon>
        <taxon>organismal metagenomes</taxon>
    </lineage>
</organism>
<protein>
    <submittedName>
        <fullName evidence="2">Endonuclease relaxase, MobA/VirD2</fullName>
    </submittedName>
</protein>
<dbReference type="InterPro" id="IPR005094">
    <property type="entry name" value="Endonuclease_MobA/VirD2"/>
</dbReference>
<sequence>MGITKLMHIKERSKGRMNQGMINAIYYITNPEKTDNKTLIGGNCGINEEKIIRQFMDTKAAFDKFDGRQAYHYVISFNPEENVSAQLCYDIISDFVEEYLNNE</sequence>
<dbReference type="Pfam" id="PF03432">
    <property type="entry name" value="Relaxase"/>
    <property type="match status" value="1"/>
</dbReference>
<comment type="caution">
    <text evidence="2">The sequence shown here is derived from an EMBL/GenBank/DDBJ whole genome shotgun (WGS) entry which is preliminary data.</text>
</comment>
<name>K1SIP5_9ZZZZ</name>
<reference evidence="2" key="1">
    <citation type="journal article" date="2013" name="Environ. Microbiol.">
        <title>Microbiota from the distal guts of lean and obese adolescents exhibit partial functional redundancy besides clear differences in community structure.</title>
        <authorList>
            <person name="Ferrer M."/>
            <person name="Ruiz A."/>
            <person name="Lanza F."/>
            <person name="Haange S.B."/>
            <person name="Oberbach A."/>
            <person name="Till H."/>
            <person name="Bargiela R."/>
            <person name="Campoy C."/>
            <person name="Segura M.T."/>
            <person name="Richter M."/>
            <person name="von Bergen M."/>
            <person name="Seifert J."/>
            <person name="Suarez A."/>
        </authorList>
    </citation>
    <scope>NUCLEOTIDE SEQUENCE</scope>
</reference>
<keyword evidence="2" id="KW-0378">Hydrolase</keyword>
<feature type="domain" description="MobA/VirD2-like nuclease" evidence="1">
    <location>
        <begin position="27"/>
        <end position="99"/>
    </location>
</feature>
<dbReference type="EMBL" id="AJWY01011123">
    <property type="protein sequence ID" value="EKC53630.1"/>
    <property type="molecule type" value="Genomic_DNA"/>
</dbReference>
<keyword evidence="2" id="KW-0540">Nuclease</keyword>
<accession>K1SIP5</accession>
<keyword evidence="2" id="KW-0255">Endonuclease</keyword>